<dbReference type="SUPFAM" id="SSF48008">
    <property type="entry name" value="GntR ligand-binding domain-like"/>
    <property type="match status" value="1"/>
</dbReference>
<dbReference type="PRINTS" id="PR00035">
    <property type="entry name" value="HTHGNTR"/>
</dbReference>
<dbReference type="SMART" id="SM00345">
    <property type="entry name" value="HTH_GNTR"/>
    <property type="match status" value="1"/>
</dbReference>
<proteinExistence type="predicted"/>
<dbReference type="GO" id="GO:0003677">
    <property type="term" value="F:DNA binding"/>
    <property type="evidence" value="ECO:0007669"/>
    <property type="project" value="UniProtKB-KW"/>
</dbReference>
<dbReference type="PANTHER" id="PTHR43537">
    <property type="entry name" value="TRANSCRIPTIONAL REGULATOR, GNTR FAMILY"/>
    <property type="match status" value="1"/>
</dbReference>
<sequence>MTRKELAISIYDQIKENKLGRDNKLPSERELANMFQVTRPLIREALAMLEAFGIIEVRDRQGIFIKEKAWSEISLPLSFLVDWPLDILPQVFEARLIIEPKAAAIAAKRRTQSDIEKLKETIFKIEELFKEDRSDKALLGEKWNSIFHAIVVATSHNDVLCRIHEGIIRLYERNVSSFPREKAPMPFEKWPKEIWMEHAGIVDAIAEGNAAEAERRAYEHVFISQERIYRFTQSLGLQFFVPLNGHAKEDELHARA</sequence>
<dbReference type="Pfam" id="PF07729">
    <property type="entry name" value="FCD"/>
    <property type="match status" value="1"/>
</dbReference>
<name>A0A0T5X8R6_9BACT</name>
<evidence type="ECO:0000313" key="7">
    <source>
        <dbReference type="Proteomes" id="UP000005273"/>
    </source>
</evidence>
<keyword evidence="1" id="KW-0805">Transcription regulation</keyword>
<gene>
    <name evidence="6" type="ORF">HMPREF1705_03708</name>
</gene>
<organism evidence="6 7">
    <name type="scientific">Acetomicrobium hydrogeniformans ATCC BAA-1850</name>
    <dbReference type="NCBI Taxonomy" id="592015"/>
    <lineage>
        <taxon>Bacteria</taxon>
        <taxon>Thermotogati</taxon>
        <taxon>Synergistota</taxon>
        <taxon>Synergistia</taxon>
        <taxon>Synergistales</taxon>
        <taxon>Acetomicrobiaceae</taxon>
        <taxon>Acetomicrobium</taxon>
    </lineage>
</organism>
<dbReference type="Proteomes" id="UP000005273">
    <property type="component" value="Unassembled WGS sequence"/>
</dbReference>
<dbReference type="InterPro" id="IPR011711">
    <property type="entry name" value="GntR_C"/>
</dbReference>
<evidence type="ECO:0000256" key="2">
    <source>
        <dbReference type="ARBA" id="ARBA00023125"/>
    </source>
</evidence>
<dbReference type="eggNOG" id="COG2186">
    <property type="taxonomic scope" value="Bacteria"/>
</dbReference>
<evidence type="ECO:0000313" key="6">
    <source>
        <dbReference type="EMBL" id="KRT34548.1"/>
    </source>
</evidence>
<dbReference type="InterPro" id="IPR036390">
    <property type="entry name" value="WH_DNA-bd_sf"/>
</dbReference>
<dbReference type="InterPro" id="IPR000524">
    <property type="entry name" value="Tscrpt_reg_HTH_GntR"/>
</dbReference>
<evidence type="ECO:0000256" key="1">
    <source>
        <dbReference type="ARBA" id="ARBA00023015"/>
    </source>
</evidence>
<comment type="caution">
    <text evidence="6">The sequence shown here is derived from an EMBL/GenBank/DDBJ whole genome shotgun (WGS) entry which is preliminary data.</text>
</comment>
<dbReference type="SUPFAM" id="SSF46785">
    <property type="entry name" value="Winged helix' DNA-binding domain"/>
    <property type="match status" value="1"/>
</dbReference>
<dbReference type="GO" id="GO:0003700">
    <property type="term" value="F:DNA-binding transcription factor activity"/>
    <property type="evidence" value="ECO:0007669"/>
    <property type="project" value="InterPro"/>
</dbReference>
<accession>A0A0T5X8R6</accession>
<dbReference type="InterPro" id="IPR036388">
    <property type="entry name" value="WH-like_DNA-bd_sf"/>
</dbReference>
<evidence type="ECO:0000259" key="5">
    <source>
        <dbReference type="PROSITE" id="PS50949"/>
    </source>
</evidence>
<dbReference type="Gene3D" id="1.20.120.530">
    <property type="entry name" value="GntR ligand-binding domain-like"/>
    <property type="match status" value="1"/>
</dbReference>
<dbReference type="Gene3D" id="1.10.10.10">
    <property type="entry name" value="Winged helix-like DNA-binding domain superfamily/Winged helix DNA-binding domain"/>
    <property type="match status" value="1"/>
</dbReference>
<evidence type="ECO:0000256" key="4">
    <source>
        <dbReference type="SAM" id="Coils"/>
    </source>
</evidence>
<keyword evidence="3" id="KW-0804">Transcription</keyword>
<dbReference type="PANTHER" id="PTHR43537:SF5">
    <property type="entry name" value="UXU OPERON TRANSCRIPTIONAL REGULATOR"/>
    <property type="match status" value="1"/>
</dbReference>
<evidence type="ECO:0000256" key="3">
    <source>
        <dbReference type="ARBA" id="ARBA00023163"/>
    </source>
</evidence>
<keyword evidence="7" id="KW-1185">Reference proteome</keyword>
<reference evidence="7" key="1">
    <citation type="submission" date="2012-09" db="EMBL/GenBank/DDBJ databases">
        <authorList>
            <person name="Weinstock G."/>
            <person name="Sodergren E."/>
            <person name="Clifton S."/>
            <person name="Fulton L."/>
            <person name="Fulton B."/>
            <person name="Courtney L."/>
            <person name="Fronick C."/>
            <person name="Harrison M."/>
            <person name="Strong C."/>
            <person name="Farmer C."/>
            <person name="Delehaunty K."/>
            <person name="Markovic C."/>
            <person name="Hall O."/>
            <person name="Minx P."/>
            <person name="Tomlinson C."/>
            <person name="Mitreva M."/>
            <person name="Nelson J."/>
            <person name="Hou S."/>
            <person name="Wollam A."/>
            <person name="Pepin K.H."/>
            <person name="Johnson M."/>
            <person name="Bhonagiri V."/>
            <person name="Nash W.E."/>
            <person name="Suruliraj S."/>
            <person name="Warren W."/>
            <person name="Chinwalla A."/>
            <person name="Mardis E.R."/>
            <person name="Wilson R.K."/>
        </authorList>
    </citation>
    <scope>NUCLEOTIDE SEQUENCE [LARGE SCALE GENOMIC DNA]</scope>
    <source>
        <strain evidence="7">OS1</strain>
    </source>
</reference>
<feature type="domain" description="HTH gntR-type" evidence="5">
    <location>
        <begin position="1"/>
        <end position="68"/>
    </location>
</feature>
<dbReference type="InterPro" id="IPR008920">
    <property type="entry name" value="TF_FadR/GntR_C"/>
</dbReference>
<dbReference type="SMART" id="SM00895">
    <property type="entry name" value="FCD"/>
    <property type="match status" value="1"/>
</dbReference>
<dbReference type="PROSITE" id="PS50949">
    <property type="entry name" value="HTH_GNTR"/>
    <property type="match status" value="1"/>
</dbReference>
<feature type="coiled-coil region" evidence="4">
    <location>
        <begin position="101"/>
        <end position="128"/>
    </location>
</feature>
<dbReference type="EMBL" id="ACJX03000001">
    <property type="protein sequence ID" value="KRT34548.1"/>
    <property type="molecule type" value="Genomic_DNA"/>
</dbReference>
<keyword evidence="4" id="KW-0175">Coiled coil</keyword>
<dbReference type="OrthoDB" id="5903at2"/>
<dbReference type="RefSeq" id="WP_009200576.1">
    <property type="nucleotide sequence ID" value="NZ_ACJX03000001.1"/>
</dbReference>
<dbReference type="AlphaFoldDB" id="A0A0T5X8R6"/>
<dbReference type="CDD" id="cd07377">
    <property type="entry name" value="WHTH_GntR"/>
    <property type="match status" value="1"/>
</dbReference>
<protein>
    <submittedName>
        <fullName evidence="6">FCD domain protein</fullName>
    </submittedName>
</protein>
<dbReference type="Pfam" id="PF00392">
    <property type="entry name" value="GntR"/>
    <property type="match status" value="1"/>
</dbReference>
<dbReference type="STRING" id="592015.HMPREF1705_03708"/>
<keyword evidence="2" id="KW-0238">DNA-binding</keyword>